<evidence type="ECO:0000256" key="9">
    <source>
        <dbReference type="ARBA" id="ARBA00024867"/>
    </source>
</evidence>
<comment type="subcellular location">
    <subcellularLocation>
        <location evidence="1">Cytoplasm</location>
    </subcellularLocation>
</comment>
<dbReference type="EMBL" id="BRLB01000018">
    <property type="protein sequence ID" value="GKX31560.1"/>
    <property type="molecule type" value="Genomic_DNA"/>
</dbReference>
<evidence type="ECO:0000256" key="8">
    <source>
        <dbReference type="ARBA" id="ARBA00023163"/>
    </source>
</evidence>
<evidence type="ECO:0000313" key="13">
    <source>
        <dbReference type="EMBL" id="GKX31560.1"/>
    </source>
</evidence>
<dbReference type="SUPFAM" id="SSF46689">
    <property type="entry name" value="Homeodomain-like"/>
    <property type="match status" value="1"/>
</dbReference>
<dbReference type="InterPro" id="IPR011006">
    <property type="entry name" value="CheY-like_superfamily"/>
</dbReference>
<evidence type="ECO:0000256" key="4">
    <source>
        <dbReference type="ARBA" id="ARBA00022553"/>
    </source>
</evidence>
<protein>
    <recommendedName>
        <fullName evidence="2">Stage 0 sporulation protein A homolog</fullName>
    </recommendedName>
</protein>
<dbReference type="Pfam" id="PF12833">
    <property type="entry name" value="HTH_18"/>
    <property type="match status" value="1"/>
</dbReference>
<sequence>MFRLLIIDDEFITRKGIIKNIDYSNYNIQEIQEADDGVNALKIAKDYQPDIVISDIKMPRMDGVTFAFELKKILPNCRIILMSAYTELDYYRNAIKLNAVSYIEKPIDLEELKQSIKNAVDDLMQYTQYETMSKQVDELIKTNKEVLKSQLSTMIIDNNRNISHVIQKGNELGLQLDSEHYYLTVIIKQYIEDRLDPYDQGISKQRITSILEKYLQPLQINYVMHFKGNIAVITLIVERQHRLVLNYDKLEIVFTEIYKELLEICQPAISLGKVVSGINEVYDSYVSAVIAKEKLFFKKGISINHYKTSEEDKSLDMDNTLFNRFDKYLETSSKIDCILFIKHLTEKIRRYNNTPKNIIIDIYARLFTIINQYLHNMNNLDDINNDIHFNDISKMITLDALESYMIDNIDCYFLILKEQSEAGSIAVRVKKIIHDSYGDSNLSLEVISNHLQVSKNYLSAVFKKETSMTINKYITKYRIEKAKTKLRDTSYRIEIVANLVGYDDSDYFSKVFKKYVLCTPREYRKKFIK</sequence>
<name>A0A9W6DGE8_9FIRM</name>
<dbReference type="GO" id="GO:0005737">
    <property type="term" value="C:cytoplasm"/>
    <property type="evidence" value="ECO:0007669"/>
    <property type="project" value="UniProtKB-SubCell"/>
</dbReference>
<evidence type="ECO:0000256" key="5">
    <source>
        <dbReference type="ARBA" id="ARBA00023012"/>
    </source>
</evidence>
<feature type="modified residue" description="4-aspartylphosphate" evidence="10">
    <location>
        <position position="55"/>
    </location>
</feature>
<feature type="domain" description="HTH araC/xylS-type" evidence="11">
    <location>
        <begin position="427"/>
        <end position="526"/>
    </location>
</feature>
<dbReference type="CDD" id="cd17536">
    <property type="entry name" value="REC_YesN-like"/>
    <property type="match status" value="1"/>
</dbReference>
<dbReference type="GO" id="GO:0043565">
    <property type="term" value="F:sequence-specific DNA binding"/>
    <property type="evidence" value="ECO:0007669"/>
    <property type="project" value="InterPro"/>
</dbReference>
<keyword evidence="4 10" id="KW-0597">Phosphoprotein</keyword>
<dbReference type="GO" id="GO:0000160">
    <property type="term" value="P:phosphorelay signal transduction system"/>
    <property type="evidence" value="ECO:0007669"/>
    <property type="project" value="UniProtKB-KW"/>
</dbReference>
<evidence type="ECO:0000256" key="1">
    <source>
        <dbReference type="ARBA" id="ARBA00004496"/>
    </source>
</evidence>
<evidence type="ECO:0000256" key="3">
    <source>
        <dbReference type="ARBA" id="ARBA00022490"/>
    </source>
</evidence>
<comment type="caution">
    <text evidence="13">The sequence shown here is derived from an EMBL/GenBank/DDBJ whole genome shotgun (WGS) entry which is preliminary data.</text>
</comment>
<dbReference type="InterPro" id="IPR051552">
    <property type="entry name" value="HptR"/>
</dbReference>
<dbReference type="GO" id="GO:0003700">
    <property type="term" value="F:DNA-binding transcription factor activity"/>
    <property type="evidence" value="ECO:0007669"/>
    <property type="project" value="InterPro"/>
</dbReference>
<dbReference type="Gene3D" id="1.10.10.60">
    <property type="entry name" value="Homeodomain-like"/>
    <property type="match status" value="2"/>
</dbReference>
<reference evidence="13" key="1">
    <citation type="submission" date="2022-06" db="EMBL/GenBank/DDBJ databases">
        <title>Vallitalea longa sp. nov., an anaerobic bacterium isolated from marine sediment.</title>
        <authorList>
            <person name="Hirano S."/>
            <person name="Terahara T."/>
            <person name="Mori K."/>
            <person name="Hamada M."/>
            <person name="Matsumoto R."/>
            <person name="Kobayashi T."/>
        </authorList>
    </citation>
    <scope>NUCLEOTIDE SEQUENCE</scope>
    <source>
        <strain evidence="13">SH18-1</strain>
    </source>
</reference>
<keyword evidence="8" id="KW-0804">Transcription</keyword>
<dbReference type="AlphaFoldDB" id="A0A9W6DGE8"/>
<dbReference type="InterPro" id="IPR001789">
    <property type="entry name" value="Sig_transdc_resp-reg_receiver"/>
</dbReference>
<evidence type="ECO:0000259" key="12">
    <source>
        <dbReference type="PROSITE" id="PS50110"/>
    </source>
</evidence>
<organism evidence="13 14">
    <name type="scientific">Vallitalea longa</name>
    <dbReference type="NCBI Taxonomy" id="2936439"/>
    <lineage>
        <taxon>Bacteria</taxon>
        <taxon>Bacillati</taxon>
        <taxon>Bacillota</taxon>
        <taxon>Clostridia</taxon>
        <taxon>Lachnospirales</taxon>
        <taxon>Vallitaleaceae</taxon>
        <taxon>Vallitalea</taxon>
    </lineage>
</organism>
<evidence type="ECO:0000256" key="10">
    <source>
        <dbReference type="PROSITE-ProRule" id="PRU00169"/>
    </source>
</evidence>
<keyword evidence="14" id="KW-1185">Reference proteome</keyword>
<dbReference type="PANTHER" id="PTHR42713:SF3">
    <property type="entry name" value="TRANSCRIPTIONAL REGULATORY PROTEIN HPTR"/>
    <property type="match status" value="1"/>
</dbReference>
<evidence type="ECO:0000313" key="14">
    <source>
        <dbReference type="Proteomes" id="UP001144256"/>
    </source>
</evidence>
<feature type="domain" description="Response regulatory" evidence="12">
    <location>
        <begin position="3"/>
        <end position="120"/>
    </location>
</feature>
<dbReference type="Pfam" id="PF00072">
    <property type="entry name" value="Response_reg"/>
    <property type="match status" value="1"/>
</dbReference>
<evidence type="ECO:0000256" key="2">
    <source>
        <dbReference type="ARBA" id="ARBA00018672"/>
    </source>
</evidence>
<accession>A0A9W6DGE8</accession>
<dbReference type="PANTHER" id="PTHR42713">
    <property type="entry name" value="HISTIDINE KINASE-RELATED"/>
    <property type="match status" value="1"/>
</dbReference>
<dbReference type="PROSITE" id="PS50110">
    <property type="entry name" value="RESPONSE_REGULATORY"/>
    <property type="match status" value="1"/>
</dbReference>
<comment type="function">
    <text evidence="9">May play the central regulatory role in sporulation. It may be an element of the effector pathway responsible for the activation of sporulation genes in response to nutritional stress. Spo0A may act in concert with spo0H (a sigma factor) to control the expression of some genes that are critical to the sporulation process.</text>
</comment>
<dbReference type="SMART" id="SM00448">
    <property type="entry name" value="REC"/>
    <property type="match status" value="1"/>
</dbReference>
<dbReference type="Proteomes" id="UP001144256">
    <property type="component" value="Unassembled WGS sequence"/>
</dbReference>
<dbReference type="InterPro" id="IPR041522">
    <property type="entry name" value="CdaR_GGDEF"/>
</dbReference>
<dbReference type="SUPFAM" id="SSF52172">
    <property type="entry name" value="CheY-like"/>
    <property type="match status" value="1"/>
</dbReference>
<keyword evidence="6" id="KW-0805">Transcription regulation</keyword>
<dbReference type="SMART" id="SM00342">
    <property type="entry name" value="HTH_ARAC"/>
    <property type="match status" value="1"/>
</dbReference>
<evidence type="ECO:0000256" key="6">
    <source>
        <dbReference type="ARBA" id="ARBA00023015"/>
    </source>
</evidence>
<dbReference type="InterPro" id="IPR018060">
    <property type="entry name" value="HTH_AraC"/>
</dbReference>
<dbReference type="PROSITE" id="PS01124">
    <property type="entry name" value="HTH_ARAC_FAMILY_2"/>
    <property type="match status" value="1"/>
</dbReference>
<evidence type="ECO:0000256" key="7">
    <source>
        <dbReference type="ARBA" id="ARBA00023125"/>
    </source>
</evidence>
<gene>
    <name evidence="13" type="ORF">SH1V18_40400</name>
</gene>
<dbReference type="RefSeq" id="WP_281818710.1">
    <property type="nucleotide sequence ID" value="NZ_BRLB01000018.1"/>
</dbReference>
<dbReference type="Gene3D" id="3.40.50.2300">
    <property type="match status" value="1"/>
</dbReference>
<keyword evidence="5" id="KW-0902">Two-component regulatory system</keyword>
<evidence type="ECO:0000259" key="11">
    <source>
        <dbReference type="PROSITE" id="PS01124"/>
    </source>
</evidence>
<dbReference type="InterPro" id="IPR009057">
    <property type="entry name" value="Homeodomain-like_sf"/>
</dbReference>
<keyword evidence="3" id="KW-0963">Cytoplasm</keyword>
<proteinExistence type="predicted"/>
<dbReference type="Pfam" id="PF17853">
    <property type="entry name" value="GGDEF_2"/>
    <property type="match status" value="1"/>
</dbReference>
<keyword evidence="7" id="KW-0238">DNA-binding</keyword>